<sequence length="128" mass="14575">MLTLVEQGWPGDSLKGLLTLHHTRCWLQADGNDELPGSITKPFYNYVTEIKIRTNIKLIHESSALPDLNRRSDCGEGRSFAQLRRKFSRSDGVVGYHTRFTSSIPHVQDGIQMRSREVMSSSLVRIIF</sequence>
<dbReference type="EMBL" id="VDEP01000270">
    <property type="protein sequence ID" value="KAA1117182.1"/>
    <property type="molecule type" value="Genomic_DNA"/>
</dbReference>
<evidence type="ECO:0000313" key="1">
    <source>
        <dbReference type="EMBL" id="KAA1097858.1"/>
    </source>
</evidence>
<name>A0A5B0PBY2_PUCGR</name>
<organism evidence="1 3">
    <name type="scientific">Puccinia graminis f. sp. tritici</name>
    <dbReference type="NCBI Taxonomy" id="56615"/>
    <lineage>
        <taxon>Eukaryota</taxon>
        <taxon>Fungi</taxon>
        <taxon>Dikarya</taxon>
        <taxon>Basidiomycota</taxon>
        <taxon>Pucciniomycotina</taxon>
        <taxon>Pucciniomycetes</taxon>
        <taxon>Pucciniales</taxon>
        <taxon>Pucciniaceae</taxon>
        <taxon>Puccinia</taxon>
    </lineage>
</organism>
<accession>A0A5B0PBY2</accession>
<gene>
    <name evidence="1" type="ORF">PGT21_021975</name>
    <name evidence="2" type="ORF">PGTUg99_036825</name>
</gene>
<dbReference type="Proteomes" id="UP000325313">
    <property type="component" value="Unassembled WGS sequence"/>
</dbReference>
<reference evidence="3 4" key="1">
    <citation type="submission" date="2019-05" db="EMBL/GenBank/DDBJ databases">
        <title>Emergence of the Ug99 lineage of the wheat stem rust pathogen through somatic hybridization.</title>
        <authorList>
            <person name="Li F."/>
            <person name="Upadhyaya N.M."/>
            <person name="Sperschneider J."/>
            <person name="Matny O."/>
            <person name="Nguyen-Phuc H."/>
            <person name="Mago R."/>
            <person name="Raley C."/>
            <person name="Miller M.E."/>
            <person name="Silverstein K.A.T."/>
            <person name="Henningsen E."/>
            <person name="Hirsch C.D."/>
            <person name="Visser B."/>
            <person name="Pretorius Z.A."/>
            <person name="Steffenson B.J."/>
            <person name="Schwessinger B."/>
            <person name="Dodds P.N."/>
            <person name="Figueroa M."/>
        </authorList>
    </citation>
    <scope>NUCLEOTIDE SEQUENCE [LARGE SCALE GENOMIC DNA]</scope>
    <source>
        <strain evidence="1">21-0</strain>
        <strain evidence="2 4">Ug99</strain>
    </source>
</reference>
<protein>
    <submittedName>
        <fullName evidence="1">Uncharacterized protein</fullName>
    </submittedName>
</protein>
<evidence type="ECO:0000313" key="2">
    <source>
        <dbReference type="EMBL" id="KAA1117182.1"/>
    </source>
</evidence>
<dbReference type="Proteomes" id="UP000324748">
    <property type="component" value="Unassembled WGS sequence"/>
</dbReference>
<evidence type="ECO:0000313" key="4">
    <source>
        <dbReference type="Proteomes" id="UP000325313"/>
    </source>
</evidence>
<dbReference type="EMBL" id="VSWC01000066">
    <property type="protein sequence ID" value="KAA1097858.1"/>
    <property type="molecule type" value="Genomic_DNA"/>
</dbReference>
<dbReference type="AlphaFoldDB" id="A0A5B0PBY2"/>
<keyword evidence="3" id="KW-1185">Reference proteome</keyword>
<proteinExistence type="predicted"/>
<comment type="caution">
    <text evidence="1">The sequence shown here is derived from an EMBL/GenBank/DDBJ whole genome shotgun (WGS) entry which is preliminary data.</text>
</comment>
<evidence type="ECO:0000313" key="3">
    <source>
        <dbReference type="Proteomes" id="UP000324748"/>
    </source>
</evidence>